<dbReference type="PANTHER" id="PTHR10656:SF69">
    <property type="entry name" value="MAB-21-LIKE HHH_H2TH-LIKE DOMAIN-CONTAINING PROTEIN"/>
    <property type="match status" value="1"/>
</dbReference>
<feature type="domain" description="Mab-21-like HhH/H2TH-like" evidence="3">
    <location>
        <begin position="254"/>
        <end position="334"/>
    </location>
</feature>
<protein>
    <recommendedName>
        <fullName evidence="6">Mab-21-like HhH/H2TH-like domain-containing protein</fullName>
    </recommendedName>
</protein>
<gene>
    <name evidence="4" type="ORF">CHS0354_007603</name>
</gene>
<dbReference type="InterPro" id="IPR046906">
    <property type="entry name" value="Mab-21_HhH/H2TH-like"/>
</dbReference>
<reference evidence="4" key="2">
    <citation type="journal article" date="2021" name="Genome Biol. Evol.">
        <title>Developing a high-quality reference genome for a parasitic bivalve with doubly uniparental inheritance (Bivalvia: Unionida).</title>
        <authorList>
            <person name="Smith C.H."/>
        </authorList>
    </citation>
    <scope>NUCLEOTIDE SEQUENCE</scope>
    <source>
        <strain evidence="4">CHS0354</strain>
        <tissue evidence="4">Mantle</tissue>
    </source>
</reference>
<dbReference type="EMBL" id="JAEAOA010000519">
    <property type="protein sequence ID" value="KAK3603272.1"/>
    <property type="molecule type" value="Genomic_DNA"/>
</dbReference>
<reference evidence="4" key="3">
    <citation type="submission" date="2023-05" db="EMBL/GenBank/DDBJ databases">
        <authorList>
            <person name="Smith C.H."/>
        </authorList>
    </citation>
    <scope>NUCLEOTIDE SEQUENCE</scope>
    <source>
        <strain evidence="4">CHS0354</strain>
        <tissue evidence="4">Mantle</tissue>
    </source>
</reference>
<dbReference type="PANTHER" id="PTHR10656">
    <property type="entry name" value="CELL FATE DETERMINING PROTEIN MAB21-RELATED"/>
    <property type="match status" value="1"/>
</dbReference>
<dbReference type="Pfam" id="PF03281">
    <property type="entry name" value="Mab-21"/>
    <property type="match status" value="1"/>
</dbReference>
<comment type="caution">
    <text evidence="4">The sequence shown here is derived from an EMBL/GenBank/DDBJ whole genome shotgun (WGS) entry which is preliminary data.</text>
</comment>
<evidence type="ECO:0008006" key="6">
    <source>
        <dbReference type="Google" id="ProtNLM"/>
    </source>
</evidence>
<dbReference type="SMART" id="SM01265">
    <property type="entry name" value="Mab-21"/>
    <property type="match status" value="1"/>
</dbReference>
<evidence type="ECO:0000259" key="2">
    <source>
        <dbReference type="Pfam" id="PF03281"/>
    </source>
</evidence>
<dbReference type="Gene3D" id="1.10.1410.40">
    <property type="match status" value="1"/>
</dbReference>
<proteinExistence type="inferred from homology"/>
<evidence type="ECO:0000256" key="1">
    <source>
        <dbReference type="ARBA" id="ARBA00008307"/>
    </source>
</evidence>
<dbReference type="InterPro" id="IPR024810">
    <property type="entry name" value="MAB21L/cGLR"/>
</dbReference>
<dbReference type="InterPro" id="IPR046903">
    <property type="entry name" value="Mab-21-like_nuc_Trfase"/>
</dbReference>
<name>A0AAE0W7H1_9BIVA</name>
<dbReference type="Proteomes" id="UP001195483">
    <property type="component" value="Unassembled WGS sequence"/>
</dbReference>
<accession>A0AAE0W7H1</accession>
<evidence type="ECO:0000313" key="5">
    <source>
        <dbReference type="Proteomes" id="UP001195483"/>
    </source>
</evidence>
<sequence length="713" mass="81702">MNIPEYYENLSIRLTEVLDASGLRDDLRWWRIRTWLQIEELERILMETHGTNGRVHCFGGQAEATTTDGLLSDIDRLAVLNYAILQDLQFWELSPSTEETFLMVADDSTPPGYVKLQLVQRDAPILVNNYQDEEIRTDRKRRSVLGNNTFVFKLPHTHEYHGPASSAYFNGVTMDIVVALQAHCWPGQATKWMSSRGRIYNWPARQIIDVIQKTGVFVVPVGHKLSSEQHLEWRLSFSFGEKLLMLKFNSTQYKCYVMLKYIKKIFINMTSREEILTSYHCKTCMFYVIENTPVYLWQPNNLLFCIDLCMRQLLSWVGCKHCPNYFIPEENMFLGRNLGAVQGNIANILHELLGQNGKYITRISYDNIGENVVRVCQSLPMELVDPNKNTLATTFAYLGNLLELLCFVPATHNTVRLNVIMLSHGLKHEMGNIVRSLCFSGLGSHLTSQCLEHDIPNQENLTMAHELLFLGTHSDVASGNLKLAAFYLALNNLDTMEEVLNHVDAMLTGNVIGAVGMISKENTFSKIVRENFSLEDVIKQYLALPVFYGPSDVHSIAKVLVLEIFRSTVSDPGVDKHVAHWIPIAMLVPELYLYFLQYQCYYLQRRVALTLVALSNVIWIAQVELQVLDTFMTNSTVVIWRHDFLNCQLTLLFRATTTLNLLAYCLKQNLRPMDAFKVLCKSMKMKNHHNAAMWQIATFINSTVRISNVRRGE</sequence>
<organism evidence="4 5">
    <name type="scientific">Potamilus streckersoni</name>
    <dbReference type="NCBI Taxonomy" id="2493646"/>
    <lineage>
        <taxon>Eukaryota</taxon>
        <taxon>Metazoa</taxon>
        <taxon>Spiralia</taxon>
        <taxon>Lophotrochozoa</taxon>
        <taxon>Mollusca</taxon>
        <taxon>Bivalvia</taxon>
        <taxon>Autobranchia</taxon>
        <taxon>Heteroconchia</taxon>
        <taxon>Palaeoheterodonta</taxon>
        <taxon>Unionida</taxon>
        <taxon>Unionoidea</taxon>
        <taxon>Unionidae</taxon>
        <taxon>Ambleminae</taxon>
        <taxon>Lampsilini</taxon>
        <taxon>Potamilus</taxon>
    </lineage>
</organism>
<dbReference type="Pfam" id="PF20266">
    <property type="entry name" value="Mab-21_C"/>
    <property type="match status" value="1"/>
</dbReference>
<evidence type="ECO:0000259" key="3">
    <source>
        <dbReference type="Pfam" id="PF20266"/>
    </source>
</evidence>
<feature type="domain" description="Mab-21-like nucleotidyltransferase" evidence="2">
    <location>
        <begin position="172"/>
        <end position="245"/>
    </location>
</feature>
<reference evidence="4" key="1">
    <citation type="journal article" date="2021" name="Genome Biol. Evol.">
        <title>A High-Quality Reference Genome for a Parasitic Bivalve with Doubly Uniparental Inheritance (Bivalvia: Unionida).</title>
        <authorList>
            <person name="Smith C.H."/>
        </authorList>
    </citation>
    <scope>NUCLEOTIDE SEQUENCE</scope>
    <source>
        <strain evidence="4">CHS0354</strain>
    </source>
</reference>
<comment type="similarity">
    <text evidence="1">Belongs to the mab-21 family.</text>
</comment>
<evidence type="ECO:0000313" key="4">
    <source>
        <dbReference type="EMBL" id="KAK3603272.1"/>
    </source>
</evidence>
<dbReference type="AlphaFoldDB" id="A0AAE0W7H1"/>
<keyword evidence="5" id="KW-1185">Reference proteome</keyword>